<evidence type="ECO:0000256" key="2">
    <source>
        <dbReference type="SAM" id="SignalP"/>
    </source>
</evidence>
<comment type="caution">
    <text evidence="4">The sequence shown here is derived from an EMBL/GenBank/DDBJ whole genome shotgun (WGS) entry which is preliminary data.</text>
</comment>
<keyword evidence="5" id="KW-1185">Reference proteome</keyword>
<dbReference type="InterPro" id="IPR036378">
    <property type="entry name" value="FAS1_dom_sf"/>
</dbReference>
<feature type="signal peptide" evidence="2">
    <location>
        <begin position="1"/>
        <end position="32"/>
    </location>
</feature>
<feature type="domain" description="FAS1" evidence="3">
    <location>
        <begin position="198"/>
        <end position="328"/>
    </location>
</feature>
<dbReference type="PANTHER" id="PTHR10900:SF77">
    <property type="entry name" value="FI19380P1"/>
    <property type="match status" value="1"/>
</dbReference>
<dbReference type="GO" id="GO:0016236">
    <property type="term" value="P:macroautophagy"/>
    <property type="evidence" value="ECO:0007669"/>
    <property type="project" value="TreeGrafter"/>
</dbReference>
<dbReference type="PROSITE" id="PS50213">
    <property type="entry name" value="FAS1"/>
    <property type="match status" value="2"/>
</dbReference>
<organism evidence="4 5">
    <name type="scientific">Apiospora kogelbergensis</name>
    <dbReference type="NCBI Taxonomy" id="1337665"/>
    <lineage>
        <taxon>Eukaryota</taxon>
        <taxon>Fungi</taxon>
        <taxon>Dikarya</taxon>
        <taxon>Ascomycota</taxon>
        <taxon>Pezizomycotina</taxon>
        <taxon>Sordariomycetes</taxon>
        <taxon>Xylariomycetidae</taxon>
        <taxon>Amphisphaeriales</taxon>
        <taxon>Apiosporaceae</taxon>
        <taxon>Apiospora</taxon>
    </lineage>
</organism>
<feature type="compositionally biased region" description="Low complexity" evidence="1">
    <location>
        <begin position="398"/>
        <end position="411"/>
    </location>
</feature>
<dbReference type="Proteomes" id="UP001392437">
    <property type="component" value="Unassembled WGS sequence"/>
</dbReference>
<dbReference type="SMART" id="SM00554">
    <property type="entry name" value="FAS1"/>
    <property type="match status" value="2"/>
</dbReference>
<evidence type="ECO:0000313" key="5">
    <source>
        <dbReference type="Proteomes" id="UP001392437"/>
    </source>
</evidence>
<dbReference type="Pfam" id="PF02469">
    <property type="entry name" value="Fasciclin"/>
    <property type="match status" value="2"/>
</dbReference>
<proteinExistence type="predicted"/>
<gene>
    <name evidence="4" type="ORF">PG999_000080</name>
</gene>
<dbReference type="GO" id="GO:0000329">
    <property type="term" value="C:fungal-type vacuole membrane"/>
    <property type="evidence" value="ECO:0007669"/>
    <property type="project" value="TreeGrafter"/>
</dbReference>
<feature type="domain" description="FAS1" evidence="3">
    <location>
        <begin position="37"/>
        <end position="195"/>
    </location>
</feature>
<dbReference type="PANTHER" id="PTHR10900">
    <property type="entry name" value="PERIOSTIN-RELATED"/>
    <property type="match status" value="1"/>
</dbReference>
<protein>
    <recommendedName>
        <fullName evidence="3">FAS1 domain-containing protein</fullName>
    </recommendedName>
</protein>
<accession>A0AAW0RAG3</accession>
<dbReference type="EMBL" id="JAQQWP010000001">
    <property type="protein sequence ID" value="KAK8131907.1"/>
    <property type="molecule type" value="Genomic_DNA"/>
</dbReference>
<evidence type="ECO:0000313" key="4">
    <source>
        <dbReference type="EMBL" id="KAK8131907.1"/>
    </source>
</evidence>
<keyword evidence="2" id="KW-0732">Signal</keyword>
<dbReference type="Gene3D" id="2.30.180.10">
    <property type="entry name" value="FAS1 domain"/>
    <property type="match status" value="2"/>
</dbReference>
<dbReference type="InterPro" id="IPR000782">
    <property type="entry name" value="FAS1_domain"/>
</dbReference>
<evidence type="ECO:0000256" key="1">
    <source>
        <dbReference type="SAM" id="MobiDB-lite"/>
    </source>
</evidence>
<evidence type="ECO:0000259" key="3">
    <source>
        <dbReference type="PROSITE" id="PS50213"/>
    </source>
</evidence>
<dbReference type="AlphaFoldDB" id="A0AAW0RAG3"/>
<dbReference type="SUPFAM" id="SSF82153">
    <property type="entry name" value="FAS1 domain"/>
    <property type="match status" value="2"/>
</dbReference>
<feature type="region of interest" description="Disordered" evidence="1">
    <location>
        <begin position="388"/>
        <end position="411"/>
    </location>
</feature>
<dbReference type="InterPro" id="IPR050904">
    <property type="entry name" value="Adhesion/Biosynth-related"/>
</dbReference>
<name>A0AAW0RAG3_9PEZI</name>
<reference evidence="4 5" key="1">
    <citation type="submission" date="2023-01" db="EMBL/GenBank/DDBJ databases">
        <title>Analysis of 21 Apiospora genomes using comparative genomics revels a genus with tremendous synthesis potential of carbohydrate active enzymes and secondary metabolites.</title>
        <authorList>
            <person name="Sorensen T."/>
        </authorList>
    </citation>
    <scope>NUCLEOTIDE SEQUENCE [LARGE SCALE GENOMIC DNA]</scope>
    <source>
        <strain evidence="4 5">CBS 117206</strain>
    </source>
</reference>
<feature type="chain" id="PRO_5043777083" description="FAS1 domain-containing protein" evidence="2">
    <location>
        <begin position="33"/>
        <end position="447"/>
    </location>
</feature>
<sequence>MGVMAASSSSLLRLFAIVSLLVCSLYSTGATAQEGKPLGLGAVLAGEKNLTTFYNLIQKFPDLLLQLPSLNGITIVAPTNAAFERIPLTSLSAVWKPDDAAVVVPILQYHIVQGQFPAEAMAPGAPVFAPTLLTSPRWTNLTQGGQLVRADKQPDGFVALTTGSGSRSDLVALSPDGKKDLPFAGGIVQAVDNLLIPPTPLNETLAAYADLSFLGALHAAGLYDEFAQCGAAGNCTIFAPTVQAFRAVNSTLSTLGRDALRAVLQHHLVPGRVLTSPALLNGTVLNGDQQQPLRVRRAGNFLYVDATQVVQQDVLFANGVLHFVDNVLNPAASANTTPDPTLGTQKPAFATDGADAAAQTVTDAAAVASLAQPFTTALPCTASCPVPTTAADEASGPRSRSTSTATAHQTSSSKGYAARCTTVPVQPAAAAAALVLGVGVGGYFGAI</sequence>